<keyword evidence="3" id="KW-1185">Reference proteome</keyword>
<name>A0A9E7MRD8_9CAUD</name>
<feature type="region of interest" description="Disordered" evidence="1">
    <location>
        <begin position="116"/>
        <end position="137"/>
    </location>
</feature>
<protein>
    <submittedName>
        <fullName evidence="2">Uncharacterized protein</fullName>
    </submittedName>
</protein>
<proteinExistence type="predicted"/>
<organism evidence="2 3">
    <name type="scientific">Brevundimonas phage vB_BpoS-Domovoi</name>
    <dbReference type="NCBI Taxonomy" id="2948598"/>
    <lineage>
        <taxon>Viruses</taxon>
        <taxon>Duplodnaviria</taxon>
        <taxon>Heunggongvirae</taxon>
        <taxon>Uroviricota</taxon>
        <taxon>Caudoviricetes</taxon>
        <taxon>Jeanschmidtviridae</taxon>
        <taxon>Marchewkavirus</taxon>
        <taxon>Marchewkavirus domovoi</taxon>
    </lineage>
</organism>
<evidence type="ECO:0000313" key="3">
    <source>
        <dbReference type="Proteomes" id="UP001057221"/>
    </source>
</evidence>
<reference evidence="2 3" key="1">
    <citation type="submission" date="2022-05" db="EMBL/GenBank/DDBJ databases">
        <authorList>
            <person name="Friedrich I."/>
            <person name="Poehlein A."/>
            <person name="Schneider D."/>
            <person name="Hertel R."/>
            <person name="Daniel R."/>
        </authorList>
    </citation>
    <scope>NUCLEOTIDE SEQUENCE [LARGE SCALE GENOMIC DNA]</scope>
</reference>
<accession>A0A9E7MRD8</accession>
<gene>
    <name evidence="2" type="ORF">DOMOVOI_02280</name>
</gene>
<sequence length="200" mass="22131">MTEAERVLPIAQGDWVAERRDGLGAVRVGRVRQAYFSGDAVFMDLVLFAMDGVKIGRDSPDMGGPKTFEPFIPFDEERWVRIAAPEFPLQARQIRRPSATQPGWFTLDHTYGPIEGQSGGYKPIANRIKPKKQSSDRARADKVRVIVIDKPSNGLDLEIAGLRRAAQEMRDTARVLDGEARAAVIARAEGLEREAESLAS</sequence>
<dbReference type="EMBL" id="ON529855">
    <property type="protein sequence ID" value="USN14702.1"/>
    <property type="molecule type" value="Genomic_DNA"/>
</dbReference>
<evidence type="ECO:0000256" key="1">
    <source>
        <dbReference type="SAM" id="MobiDB-lite"/>
    </source>
</evidence>
<dbReference type="Proteomes" id="UP001057221">
    <property type="component" value="Segment"/>
</dbReference>
<evidence type="ECO:0000313" key="2">
    <source>
        <dbReference type="EMBL" id="USN14702.1"/>
    </source>
</evidence>